<sequence>MSAPAAHPGAGPPRHTPLEDAQGIAFGAALCALGLLFLREAGLTTGQAAGMALVASYASGVGFGPLFIAISLPFYAFALWRVGWRFTLKSLAAVALFSAMVEVAPPFLTVAPTNAFLAAAIGGLLAGAGLLALFRHGASLGGVGVVAVWLQDATGFRAGWTQMTVDAAVFAAALAVMPWRAVAASLLGAAILNLVIGVNHRRDRYVAL</sequence>
<dbReference type="GO" id="GO:0005886">
    <property type="term" value="C:plasma membrane"/>
    <property type="evidence" value="ECO:0007669"/>
    <property type="project" value="UniProtKB-SubCell"/>
</dbReference>
<dbReference type="Pfam" id="PF02588">
    <property type="entry name" value="YitT_membrane"/>
    <property type="match status" value="1"/>
</dbReference>
<feature type="transmembrane region" description="Helical" evidence="6">
    <location>
        <begin position="115"/>
        <end position="134"/>
    </location>
</feature>
<evidence type="ECO:0000256" key="6">
    <source>
        <dbReference type="SAM" id="Phobius"/>
    </source>
</evidence>
<dbReference type="EMBL" id="FNQM01000001">
    <property type="protein sequence ID" value="SDZ76956.1"/>
    <property type="molecule type" value="Genomic_DNA"/>
</dbReference>
<dbReference type="STRING" id="89524.SAMN05444370_101258"/>
<name>A0A1H3VQA1_9RHOB</name>
<gene>
    <name evidence="7" type="ORF">SAMN05444370_101258</name>
</gene>
<evidence type="ECO:0000256" key="3">
    <source>
        <dbReference type="ARBA" id="ARBA00022692"/>
    </source>
</evidence>
<feature type="transmembrane region" description="Helical" evidence="6">
    <location>
        <begin position="90"/>
        <end position="108"/>
    </location>
</feature>
<keyword evidence="8" id="KW-1185">Reference proteome</keyword>
<dbReference type="InterPro" id="IPR051461">
    <property type="entry name" value="UPF0750_membrane"/>
</dbReference>
<feature type="transmembrane region" description="Helical" evidence="6">
    <location>
        <begin position="50"/>
        <end position="78"/>
    </location>
</feature>
<evidence type="ECO:0000256" key="5">
    <source>
        <dbReference type="ARBA" id="ARBA00023136"/>
    </source>
</evidence>
<protein>
    <submittedName>
        <fullName evidence="7">Uncharacterized 5xTM membrane BCR, YitT family COG1284</fullName>
    </submittedName>
</protein>
<dbReference type="OrthoDB" id="3296441at2"/>
<feature type="transmembrane region" description="Helical" evidence="6">
    <location>
        <begin position="167"/>
        <end position="196"/>
    </location>
</feature>
<keyword evidence="2" id="KW-1003">Cell membrane</keyword>
<feature type="transmembrane region" description="Helical" evidence="6">
    <location>
        <begin position="21"/>
        <end position="38"/>
    </location>
</feature>
<comment type="subcellular location">
    <subcellularLocation>
        <location evidence="1">Cell membrane</location>
        <topology evidence="1">Multi-pass membrane protein</topology>
    </subcellularLocation>
</comment>
<keyword evidence="4 6" id="KW-1133">Transmembrane helix</keyword>
<evidence type="ECO:0000313" key="7">
    <source>
        <dbReference type="EMBL" id="SDZ76956.1"/>
    </source>
</evidence>
<accession>A0A1H3VQA1</accession>
<evidence type="ECO:0000256" key="4">
    <source>
        <dbReference type="ARBA" id="ARBA00022989"/>
    </source>
</evidence>
<dbReference type="InterPro" id="IPR003740">
    <property type="entry name" value="YitT"/>
</dbReference>
<dbReference type="PANTHER" id="PTHR33545:SF5">
    <property type="entry name" value="UPF0750 MEMBRANE PROTEIN YITT"/>
    <property type="match status" value="1"/>
</dbReference>
<keyword evidence="5 6" id="KW-0472">Membrane</keyword>
<evidence type="ECO:0000256" key="2">
    <source>
        <dbReference type="ARBA" id="ARBA00022475"/>
    </source>
</evidence>
<reference evidence="7 8" key="1">
    <citation type="submission" date="2016-10" db="EMBL/GenBank/DDBJ databases">
        <authorList>
            <person name="de Groot N.N."/>
        </authorList>
    </citation>
    <scope>NUCLEOTIDE SEQUENCE [LARGE SCALE GENOMIC DNA]</scope>
    <source>
        <strain evidence="7 8">DSM 15345</strain>
    </source>
</reference>
<keyword evidence="3 6" id="KW-0812">Transmembrane</keyword>
<dbReference type="Proteomes" id="UP000198703">
    <property type="component" value="Unassembled WGS sequence"/>
</dbReference>
<evidence type="ECO:0000256" key="1">
    <source>
        <dbReference type="ARBA" id="ARBA00004651"/>
    </source>
</evidence>
<dbReference type="AlphaFoldDB" id="A0A1H3VQA1"/>
<evidence type="ECO:0000313" key="8">
    <source>
        <dbReference type="Proteomes" id="UP000198703"/>
    </source>
</evidence>
<proteinExistence type="predicted"/>
<dbReference type="RefSeq" id="WP_093247661.1">
    <property type="nucleotide sequence ID" value="NZ_FNQM01000001.1"/>
</dbReference>
<organism evidence="7 8">
    <name type="scientific">Rubrimonas cliftonensis</name>
    <dbReference type="NCBI Taxonomy" id="89524"/>
    <lineage>
        <taxon>Bacteria</taxon>
        <taxon>Pseudomonadati</taxon>
        <taxon>Pseudomonadota</taxon>
        <taxon>Alphaproteobacteria</taxon>
        <taxon>Rhodobacterales</taxon>
        <taxon>Paracoccaceae</taxon>
        <taxon>Rubrimonas</taxon>
    </lineage>
</organism>
<dbReference type="PANTHER" id="PTHR33545">
    <property type="entry name" value="UPF0750 MEMBRANE PROTEIN YITT-RELATED"/>
    <property type="match status" value="1"/>
</dbReference>